<name>A0ABY6HIQ4_9FIRM</name>
<sequence length="277" mass="30464">MFDIFSKFIEEMIKNSGITFEFALSKLIEMVFYMENYIGDNIGVALFTNIKSIMYGLAIWLLILKFSKKGFETYILGTEGDPDSDPYTYLLRFVQALVLMLCFPILYDLLARITLGVGTAILGNMSGTGSQIDVGSNPLAITEAFGDSLISNIISAVGLVLLYFQILMRGAEMFVMRIGFYLACVGYVESDKGAFAPYMMTFLKCALTTLVQVSLLQLSLVVLTAGSFMIGWAFMFLAIGTPKFLQQFMVPTSGGGSVMGKVYQGVRLADVAMRLGK</sequence>
<feature type="transmembrane region" description="Helical" evidence="1">
    <location>
        <begin position="149"/>
        <end position="167"/>
    </location>
</feature>
<keyword evidence="1" id="KW-0812">Transmembrane</keyword>
<evidence type="ECO:0000313" key="3">
    <source>
        <dbReference type="Proteomes" id="UP001163550"/>
    </source>
</evidence>
<keyword evidence="1" id="KW-1133">Transmembrane helix</keyword>
<accession>A0ABY6HIQ4</accession>
<dbReference type="Pfam" id="PF19597">
    <property type="entry name" value="TrbL_4"/>
    <property type="match status" value="1"/>
</dbReference>
<dbReference type="EMBL" id="CP087994">
    <property type="protein sequence ID" value="UYO64409.1"/>
    <property type="molecule type" value="Genomic_DNA"/>
</dbReference>
<reference evidence="2" key="1">
    <citation type="submission" date="2021-11" db="EMBL/GenBank/DDBJ databases">
        <title>Isoprene-degrading acetogen.</title>
        <authorList>
            <person name="Yang Y."/>
            <person name="Jin H."/>
            <person name="Yan J."/>
        </authorList>
    </citation>
    <scope>NUCLEOTIDE SEQUENCE</scope>
    <source>
        <strain evidence="2">Berkeley</strain>
    </source>
</reference>
<protein>
    <submittedName>
        <fullName evidence="2">DUF6102 family protein</fullName>
    </submittedName>
</protein>
<feature type="transmembrane region" description="Helical" evidence="1">
    <location>
        <begin position="87"/>
        <end position="107"/>
    </location>
</feature>
<keyword evidence="1" id="KW-0472">Membrane</keyword>
<keyword evidence="3" id="KW-1185">Reference proteome</keyword>
<proteinExistence type="predicted"/>
<evidence type="ECO:0000313" key="2">
    <source>
        <dbReference type="EMBL" id="UYO64409.1"/>
    </source>
</evidence>
<feature type="transmembrane region" description="Helical" evidence="1">
    <location>
        <begin position="210"/>
        <end position="239"/>
    </location>
</feature>
<feature type="transmembrane region" description="Helical" evidence="1">
    <location>
        <begin position="42"/>
        <end position="66"/>
    </location>
</feature>
<dbReference type="Proteomes" id="UP001163550">
    <property type="component" value="Chromosome"/>
</dbReference>
<evidence type="ECO:0000256" key="1">
    <source>
        <dbReference type="SAM" id="Phobius"/>
    </source>
</evidence>
<gene>
    <name evidence="2" type="ORF">LNN31_08300</name>
</gene>
<dbReference type="InterPro" id="IPR046084">
    <property type="entry name" value="TrbL_4"/>
</dbReference>
<organism evidence="2 3">
    <name type="scientific">Acetobacterium wieringae</name>
    <dbReference type="NCBI Taxonomy" id="52694"/>
    <lineage>
        <taxon>Bacteria</taxon>
        <taxon>Bacillati</taxon>
        <taxon>Bacillota</taxon>
        <taxon>Clostridia</taxon>
        <taxon>Eubacteriales</taxon>
        <taxon>Eubacteriaceae</taxon>
        <taxon>Acetobacterium</taxon>
    </lineage>
</organism>
<dbReference type="RefSeq" id="WP_228880192.1">
    <property type="nucleotide sequence ID" value="NZ_CABIIK010000020.1"/>
</dbReference>